<evidence type="ECO:0000256" key="2">
    <source>
        <dbReference type="ARBA" id="ARBA00006490"/>
    </source>
</evidence>
<evidence type="ECO:0000256" key="5">
    <source>
        <dbReference type="ARBA" id="ARBA00022723"/>
    </source>
</evidence>
<evidence type="ECO:0000256" key="6">
    <source>
        <dbReference type="ARBA" id="ARBA00022898"/>
    </source>
</evidence>
<dbReference type="GO" id="GO:0031071">
    <property type="term" value="F:cysteine desulfurase activity"/>
    <property type="evidence" value="ECO:0007669"/>
    <property type="project" value="UniProtKB-EC"/>
</dbReference>
<protein>
    <recommendedName>
        <fullName evidence="3">cysteine desulfurase</fullName>
        <ecNumber evidence="3">2.8.1.7</ecNumber>
    </recommendedName>
</protein>
<keyword evidence="13" id="KW-1185">Reference proteome</keyword>
<dbReference type="AlphaFoldDB" id="A0A5C8P4K4"/>
<dbReference type="Gene3D" id="1.10.260.50">
    <property type="match status" value="1"/>
</dbReference>
<comment type="similarity">
    <text evidence="2">Belongs to the class-V pyridoxal-phosphate-dependent aminotransferase family. NifS/IscS subfamily.</text>
</comment>
<dbReference type="PROSITE" id="PS00595">
    <property type="entry name" value="AA_TRANSFER_CLASS_5"/>
    <property type="match status" value="1"/>
</dbReference>
<dbReference type="EC" id="2.8.1.7" evidence="3"/>
<dbReference type="InterPro" id="IPR015424">
    <property type="entry name" value="PyrdxlP-dep_Trfase"/>
</dbReference>
<comment type="caution">
    <text evidence="12">The sequence shown here is derived from an EMBL/GenBank/DDBJ whole genome shotgun (WGS) entry which is preliminary data.</text>
</comment>
<dbReference type="GO" id="GO:0051536">
    <property type="term" value="F:iron-sulfur cluster binding"/>
    <property type="evidence" value="ECO:0007669"/>
    <property type="project" value="UniProtKB-KW"/>
</dbReference>
<dbReference type="PIRSF" id="PIRSF005572">
    <property type="entry name" value="NifS"/>
    <property type="match status" value="1"/>
</dbReference>
<comment type="catalytic activity">
    <reaction evidence="9">
        <text>(sulfur carrier)-H + L-cysteine = (sulfur carrier)-SH + L-alanine</text>
        <dbReference type="Rhea" id="RHEA:43892"/>
        <dbReference type="Rhea" id="RHEA-COMP:14737"/>
        <dbReference type="Rhea" id="RHEA-COMP:14739"/>
        <dbReference type="ChEBI" id="CHEBI:29917"/>
        <dbReference type="ChEBI" id="CHEBI:35235"/>
        <dbReference type="ChEBI" id="CHEBI:57972"/>
        <dbReference type="ChEBI" id="CHEBI:64428"/>
        <dbReference type="EC" id="2.8.1.7"/>
    </reaction>
</comment>
<evidence type="ECO:0000256" key="10">
    <source>
        <dbReference type="RuleBase" id="RU004504"/>
    </source>
</evidence>
<proteinExistence type="inferred from homology"/>
<dbReference type="Gene3D" id="3.90.1150.10">
    <property type="entry name" value="Aspartate Aminotransferase, domain 1"/>
    <property type="match status" value="1"/>
</dbReference>
<organism evidence="12 13">
    <name type="scientific">Cerasibacillus terrae</name>
    <dbReference type="NCBI Taxonomy" id="2498845"/>
    <lineage>
        <taxon>Bacteria</taxon>
        <taxon>Bacillati</taxon>
        <taxon>Bacillota</taxon>
        <taxon>Bacilli</taxon>
        <taxon>Bacillales</taxon>
        <taxon>Bacillaceae</taxon>
        <taxon>Cerasibacillus</taxon>
    </lineage>
</organism>
<sequence>METIYLDHAATTPLHKEVLDVMIPVAEEVFGNPSSIHSYGRKARQILDEARRTMARSISADEKEIYFTSGGTEADNMAFIGTALENRKKGNHIITTNQEHHAIYRSAEYLEQLGFDVTYLPIYENGLISLDDLKEALTEKTILVSVMYVNNETGVIQPIPEIGEMLQEHQAFFHTDAVQAYGLLDINVKEMHIDLLSTSAHKINGPKGIGFLYASEHVPVSSLTFGGEQERKRRAGTENVVNVKGFQKAVEIMNETRKENREKYTILKEQFLEILKEKNVDFDTNGDPSRTISSIVNISFPGINVETMLTNLDLSGIAASSGSACTAGTVDPSHVLVAMYGKNDERINQSIRFSFGLNNTVENIREAAIRIAQIIHRLKGKRR</sequence>
<dbReference type="InterPro" id="IPR015422">
    <property type="entry name" value="PyrdxlP-dep_Trfase_small"/>
</dbReference>
<dbReference type="PANTHER" id="PTHR11601">
    <property type="entry name" value="CYSTEINE DESULFURYLASE FAMILY MEMBER"/>
    <property type="match status" value="1"/>
</dbReference>
<evidence type="ECO:0000259" key="11">
    <source>
        <dbReference type="Pfam" id="PF00266"/>
    </source>
</evidence>
<gene>
    <name evidence="12" type="ORF">FHP05_03320</name>
</gene>
<dbReference type="InterPro" id="IPR000192">
    <property type="entry name" value="Aminotrans_V_dom"/>
</dbReference>
<evidence type="ECO:0000313" key="12">
    <source>
        <dbReference type="EMBL" id="TXL68063.1"/>
    </source>
</evidence>
<dbReference type="OrthoDB" id="9808002at2"/>
<dbReference type="InterPro" id="IPR015421">
    <property type="entry name" value="PyrdxlP-dep_Trfase_major"/>
</dbReference>
<keyword evidence="4" id="KW-0808">Transferase</keyword>
<keyword evidence="5" id="KW-0479">Metal-binding</keyword>
<dbReference type="SUPFAM" id="SSF53383">
    <property type="entry name" value="PLP-dependent transferases"/>
    <property type="match status" value="1"/>
</dbReference>
<dbReference type="Pfam" id="PF00266">
    <property type="entry name" value="Aminotran_5"/>
    <property type="match status" value="1"/>
</dbReference>
<dbReference type="NCBIfam" id="NF002806">
    <property type="entry name" value="PRK02948.1"/>
    <property type="match status" value="1"/>
</dbReference>
<evidence type="ECO:0000256" key="1">
    <source>
        <dbReference type="ARBA" id="ARBA00001933"/>
    </source>
</evidence>
<dbReference type="Gene3D" id="3.40.640.10">
    <property type="entry name" value="Type I PLP-dependent aspartate aminotransferase-like (Major domain)"/>
    <property type="match status" value="1"/>
</dbReference>
<evidence type="ECO:0000256" key="7">
    <source>
        <dbReference type="ARBA" id="ARBA00023004"/>
    </source>
</evidence>
<dbReference type="Proteomes" id="UP000321574">
    <property type="component" value="Unassembled WGS sequence"/>
</dbReference>
<dbReference type="InterPro" id="IPR020578">
    <property type="entry name" value="Aminotrans_V_PyrdxlP_BS"/>
</dbReference>
<dbReference type="EMBL" id="VDUW01000001">
    <property type="protein sequence ID" value="TXL68063.1"/>
    <property type="molecule type" value="Genomic_DNA"/>
</dbReference>
<keyword evidence="6" id="KW-0663">Pyridoxal phosphate</keyword>
<dbReference type="FunFam" id="3.40.640.10:FF:000084">
    <property type="entry name" value="IscS-like cysteine desulfurase"/>
    <property type="match status" value="1"/>
</dbReference>
<evidence type="ECO:0000256" key="9">
    <source>
        <dbReference type="ARBA" id="ARBA00050776"/>
    </source>
</evidence>
<dbReference type="RefSeq" id="WP_147665799.1">
    <property type="nucleotide sequence ID" value="NZ_VDUW01000001.1"/>
</dbReference>
<dbReference type="GO" id="GO:0046872">
    <property type="term" value="F:metal ion binding"/>
    <property type="evidence" value="ECO:0007669"/>
    <property type="project" value="UniProtKB-KW"/>
</dbReference>
<comment type="cofactor">
    <cofactor evidence="1 10">
        <name>pyridoxal 5'-phosphate</name>
        <dbReference type="ChEBI" id="CHEBI:597326"/>
    </cofactor>
</comment>
<evidence type="ECO:0000313" key="13">
    <source>
        <dbReference type="Proteomes" id="UP000321574"/>
    </source>
</evidence>
<accession>A0A5C8P4K4</accession>
<dbReference type="InterPro" id="IPR016454">
    <property type="entry name" value="Cysteine_dSase"/>
</dbReference>
<evidence type="ECO:0000256" key="3">
    <source>
        <dbReference type="ARBA" id="ARBA00012239"/>
    </source>
</evidence>
<reference evidence="12 13" key="1">
    <citation type="submission" date="2019-06" db="EMBL/GenBank/DDBJ databases">
        <title>Cerasibacillus sp. nov., isolated from maize field.</title>
        <authorList>
            <person name="Lin S.-Y."/>
            <person name="Tsai C.-F."/>
            <person name="Young C.-C."/>
        </authorList>
    </citation>
    <scope>NUCLEOTIDE SEQUENCE [LARGE SCALE GENOMIC DNA]</scope>
    <source>
        <strain evidence="12 13">CC-CFT480</strain>
    </source>
</reference>
<dbReference type="PANTHER" id="PTHR11601:SF34">
    <property type="entry name" value="CYSTEINE DESULFURASE"/>
    <property type="match status" value="1"/>
</dbReference>
<evidence type="ECO:0000256" key="4">
    <source>
        <dbReference type="ARBA" id="ARBA00022679"/>
    </source>
</evidence>
<evidence type="ECO:0000256" key="8">
    <source>
        <dbReference type="ARBA" id="ARBA00023014"/>
    </source>
</evidence>
<keyword evidence="7" id="KW-0408">Iron</keyword>
<feature type="domain" description="Aminotransferase class V" evidence="11">
    <location>
        <begin position="4"/>
        <end position="365"/>
    </location>
</feature>
<name>A0A5C8P4K4_9BACI</name>
<keyword evidence="8" id="KW-0411">Iron-sulfur</keyword>